<dbReference type="AlphaFoldDB" id="A0A7C0U2H3"/>
<gene>
    <name evidence="1" type="ORF">ENG63_04495</name>
</gene>
<protein>
    <submittedName>
        <fullName evidence="1">DUF86 domain-containing protein</fullName>
    </submittedName>
</protein>
<accession>A0A7C0U2H3</accession>
<dbReference type="Proteomes" id="UP000886289">
    <property type="component" value="Unassembled WGS sequence"/>
</dbReference>
<sequence>MQKVNRFLKDFENALNNLKIGVQTATDDLSIDGAIKRFELCYELSWKLIKSFLEDRGIICRNPKACFKEAYLNGLIDDEQIWLQMIDDRNYLVHTYTFEKSREIFERIKVYYLDCFIYLYNKVREE</sequence>
<proteinExistence type="predicted"/>
<dbReference type="Pfam" id="PF08780">
    <property type="entry name" value="NTase_sub_bind"/>
    <property type="match status" value="1"/>
</dbReference>
<dbReference type="InterPro" id="IPR010235">
    <property type="entry name" value="HepT"/>
</dbReference>
<dbReference type="Gene3D" id="1.20.120.330">
    <property type="entry name" value="Nucleotidyltransferases domain 2"/>
    <property type="match status" value="1"/>
</dbReference>
<reference evidence="1" key="1">
    <citation type="journal article" date="2020" name="mSystems">
        <title>Genome- and Community-Level Interaction Insights into Carbon Utilization and Element Cycling Functions of Hydrothermarchaeota in Hydrothermal Sediment.</title>
        <authorList>
            <person name="Zhou Z."/>
            <person name="Liu Y."/>
            <person name="Xu W."/>
            <person name="Pan J."/>
            <person name="Luo Z.H."/>
            <person name="Li M."/>
        </authorList>
    </citation>
    <scope>NUCLEOTIDE SEQUENCE [LARGE SCALE GENOMIC DNA]</scope>
    <source>
        <strain evidence="1">HyVt-233</strain>
    </source>
</reference>
<evidence type="ECO:0000313" key="1">
    <source>
        <dbReference type="EMBL" id="HDD44103.1"/>
    </source>
</evidence>
<comment type="caution">
    <text evidence="1">The sequence shown here is derived from an EMBL/GenBank/DDBJ whole genome shotgun (WGS) entry which is preliminary data.</text>
</comment>
<name>A0A7C0U2H3_DESA2</name>
<dbReference type="SUPFAM" id="SSF81593">
    <property type="entry name" value="Nucleotidyltransferase substrate binding subunit/domain"/>
    <property type="match status" value="1"/>
</dbReference>
<dbReference type="NCBIfam" id="TIGR01987">
    <property type="entry name" value="HI0074"/>
    <property type="match status" value="1"/>
</dbReference>
<organism evidence="1">
    <name type="scientific">Desulfofervidus auxilii</name>
    <dbReference type="NCBI Taxonomy" id="1621989"/>
    <lineage>
        <taxon>Bacteria</taxon>
        <taxon>Pseudomonadati</taxon>
        <taxon>Thermodesulfobacteriota</taxon>
        <taxon>Candidatus Desulfofervidia</taxon>
        <taxon>Candidatus Desulfofervidales</taxon>
        <taxon>Candidatus Desulfofervidaceae</taxon>
        <taxon>Candidatus Desulfofervidus</taxon>
    </lineage>
</organism>
<dbReference type="EMBL" id="DRBS01000175">
    <property type="protein sequence ID" value="HDD44103.1"/>
    <property type="molecule type" value="Genomic_DNA"/>
</dbReference>